<reference evidence="1 2" key="1">
    <citation type="journal article" date="2014" name="Genome Biol. Evol.">
        <title>The genome of the myxosporean Thelohanellus kitauei shows adaptations to nutrient acquisition within its fish host.</title>
        <authorList>
            <person name="Yang Y."/>
            <person name="Xiong J."/>
            <person name="Zhou Z."/>
            <person name="Huo F."/>
            <person name="Miao W."/>
            <person name="Ran C."/>
            <person name="Liu Y."/>
            <person name="Zhang J."/>
            <person name="Feng J."/>
            <person name="Wang M."/>
            <person name="Wang M."/>
            <person name="Wang L."/>
            <person name="Yao B."/>
        </authorList>
    </citation>
    <scope>NUCLEOTIDE SEQUENCE [LARGE SCALE GENOMIC DNA]</scope>
    <source>
        <strain evidence="1">Wuqing</strain>
    </source>
</reference>
<dbReference type="OrthoDB" id="2207820at2759"/>
<sequence length="163" mass="19445">MRGKANDNIQSIVNRYNSTGLSTPGQREGPRRIVWTKEIRTQLHSLIEDNQTTTVEEIQKGSWELTYANTTVWRWIEQELFTYKLTRPIYQPVNEYIRWYTSTYPIFRYRNILFIDESPFDLHMFRSNSRARRGSSNIESDGQTSGKKRIDDIGYKFREYNSL</sequence>
<evidence type="ECO:0000313" key="1">
    <source>
        <dbReference type="EMBL" id="KII62960.1"/>
    </source>
</evidence>
<comment type="caution">
    <text evidence="1">The sequence shown here is derived from an EMBL/GenBank/DDBJ whole genome shotgun (WGS) entry which is preliminary data.</text>
</comment>
<protein>
    <submittedName>
        <fullName evidence="1">Uncharacterized protein</fullName>
    </submittedName>
</protein>
<evidence type="ECO:0000313" key="2">
    <source>
        <dbReference type="Proteomes" id="UP000031668"/>
    </source>
</evidence>
<dbReference type="AlphaFoldDB" id="A0A0C2M7I4"/>
<gene>
    <name evidence="1" type="ORF">RF11_12165</name>
</gene>
<name>A0A0C2M7I4_THEKT</name>
<organism evidence="1 2">
    <name type="scientific">Thelohanellus kitauei</name>
    <name type="common">Myxosporean</name>
    <dbReference type="NCBI Taxonomy" id="669202"/>
    <lineage>
        <taxon>Eukaryota</taxon>
        <taxon>Metazoa</taxon>
        <taxon>Cnidaria</taxon>
        <taxon>Myxozoa</taxon>
        <taxon>Myxosporea</taxon>
        <taxon>Bivalvulida</taxon>
        <taxon>Platysporina</taxon>
        <taxon>Myxobolidae</taxon>
        <taxon>Thelohanellus</taxon>
    </lineage>
</organism>
<dbReference type="Proteomes" id="UP000031668">
    <property type="component" value="Unassembled WGS sequence"/>
</dbReference>
<dbReference type="EMBL" id="JWZT01004836">
    <property type="protein sequence ID" value="KII62960.1"/>
    <property type="molecule type" value="Genomic_DNA"/>
</dbReference>
<keyword evidence="2" id="KW-1185">Reference proteome</keyword>
<accession>A0A0C2M7I4</accession>
<proteinExistence type="predicted"/>